<evidence type="ECO:0000313" key="2">
    <source>
        <dbReference type="Proteomes" id="UP000184749"/>
    </source>
</evidence>
<proteinExistence type="predicted"/>
<dbReference type="AlphaFoldDB" id="A0A1L5NQ96"/>
<protein>
    <submittedName>
        <fullName evidence="1">Uncharacterized protein</fullName>
    </submittedName>
</protein>
<dbReference type="RefSeq" id="WP_074070664.1">
    <property type="nucleotide sequence ID" value="NZ_CP017104.1"/>
</dbReference>
<dbReference type="EMBL" id="CP017104">
    <property type="protein sequence ID" value="APO70067.1"/>
    <property type="molecule type" value="Genomic_DNA"/>
</dbReference>
<accession>A0A1L5NQ96</accession>
<name>A0A1L5NQ96_9HYPH</name>
<organism evidence="1 2">
    <name type="scientific">Rhizobium gallicum</name>
    <dbReference type="NCBI Taxonomy" id="56730"/>
    <lineage>
        <taxon>Bacteria</taxon>
        <taxon>Pseudomonadati</taxon>
        <taxon>Pseudomonadota</taxon>
        <taxon>Alphaproteobacteria</taxon>
        <taxon>Hyphomicrobiales</taxon>
        <taxon>Rhizobiaceae</taxon>
        <taxon>Rhizobium/Agrobacterium group</taxon>
        <taxon>Rhizobium</taxon>
    </lineage>
</organism>
<keyword evidence="1" id="KW-0614">Plasmid</keyword>
<dbReference type="Proteomes" id="UP000184749">
    <property type="component" value="Plasmid pRgalIE4872c"/>
</dbReference>
<geneLocation type="plasmid" evidence="2">
    <name>prgalie4872c</name>
</geneLocation>
<reference evidence="1 2" key="1">
    <citation type="submission" date="2016-09" db="EMBL/GenBank/DDBJ databases">
        <title>The complete genome sequences of Rhizobium gallicum, symbiovars gallicum and phaseoli, symbionts associated to common bean (Phaseolus vulgaris).</title>
        <authorList>
            <person name="Bustos P."/>
            <person name="Santamaria R.I."/>
            <person name="Perez-Carrascal O.M."/>
            <person name="Juarez S."/>
            <person name="Lozano L."/>
            <person name="Martinez-Flores I."/>
            <person name="Martinez-Romero E."/>
            <person name="Cevallos M."/>
            <person name="Romero D."/>
            <person name="Davila G."/>
            <person name="Gonzalez V."/>
        </authorList>
    </citation>
    <scope>NUCLEOTIDE SEQUENCE [LARGE SCALE GENOMIC DNA]</scope>
    <source>
        <strain evidence="1 2">IE4872</strain>
        <plasmid evidence="2">prgalie4872c</plasmid>
    </source>
</reference>
<evidence type="ECO:0000313" key="1">
    <source>
        <dbReference type="EMBL" id="APO70067.1"/>
    </source>
</evidence>
<gene>
    <name evidence="1" type="ORF">IE4872_PC00034</name>
</gene>
<sequence>MEAAWRRPSSFRVDPILIDGKADGVDAVQRQTLPRRRISRVFHDGCIARRHQHAKGKIERLLGACCDEDLLGRAAHAARDGEMGADWALNALSPWMSP</sequence>